<dbReference type="GO" id="GO:0003677">
    <property type="term" value="F:DNA binding"/>
    <property type="evidence" value="ECO:0007669"/>
    <property type="project" value="UniProtKB-KW"/>
</dbReference>
<dbReference type="Pfam" id="PF03466">
    <property type="entry name" value="LysR_substrate"/>
    <property type="match status" value="1"/>
</dbReference>
<keyword evidence="7" id="KW-1185">Reference proteome</keyword>
<keyword evidence="3" id="KW-0238">DNA-binding</keyword>
<dbReference type="PANTHER" id="PTHR30346">
    <property type="entry name" value="TRANSCRIPTIONAL DUAL REGULATOR HCAR-RELATED"/>
    <property type="match status" value="1"/>
</dbReference>
<evidence type="ECO:0000256" key="2">
    <source>
        <dbReference type="ARBA" id="ARBA00023015"/>
    </source>
</evidence>
<accession>A0A3N7HQ85</accession>
<evidence type="ECO:0000256" key="4">
    <source>
        <dbReference type="ARBA" id="ARBA00023163"/>
    </source>
</evidence>
<dbReference type="PRINTS" id="PR00039">
    <property type="entry name" value="HTHLYSR"/>
</dbReference>
<dbReference type="InterPro" id="IPR000847">
    <property type="entry name" value="LysR_HTH_N"/>
</dbReference>
<dbReference type="InterPro" id="IPR005119">
    <property type="entry name" value="LysR_subst-bd"/>
</dbReference>
<protein>
    <submittedName>
        <fullName evidence="6">LysR family transcriptional regulator</fullName>
    </submittedName>
</protein>
<organism evidence="6 7">
    <name type="scientific">Piscinibacter terrae</name>
    <dbReference type="NCBI Taxonomy" id="2496871"/>
    <lineage>
        <taxon>Bacteria</taxon>
        <taxon>Pseudomonadati</taxon>
        <taxon>Pseudomonadota</taxon>
        <taxon>Betaproteobacteria</taxon>
        <taxon>Burkholderiales</taxon>
        <taxon>Sphaerotilaceae</taxon>
        <taxon>Piscinibacter</taxon>
    </lineage>
</organism>
<evidence type="ECO:0000256" key="1">
    <source>
        <dbReference type="ARBA" id="ARBA00009437"/>
    </source>
</evidence>
<comment type="similarity">
    <text evidence="1">Belongs to the LysR transcriptional regulatory family.</text>
</comment>
<dbReference type="EMBL" id="QUSW01000003">
    <property type="protein sequence ID" value="RQP24360.1"/>
    <property type="molecule type" value="Genomic_DNA"/>
</dbReference>
<keyword evidence="4" id="KW-0804">Transcription</keyword>
<keyword evidence="2" id="KW-0805">Transcription regulation</keyword>
<dbReference type="OrthoDB" id="8751315at2"/>
<dbReference type="Proteomes" id="UP000267464">
    <property type="component" value="Unassembled WGS sequence"/>
</dbReference>
<feature type="domain" description="HTH lysR-type" evidence="5">
    <location>
        <begin position="4"/>
        <end position="61"/>
    </location>
</feature>
<dbReference type="Gene3D" id="3.40.190.290">
    <property type="match status" value="1"/>
</dbReference>
<evidence type="ECO:0000313" key="7">
    <source>
        <dbReference type="Proteomes" id="UP000267464"/>
    </source>
</evidence>
<evidence type="ECO:0000313" key="6">
    <source>
        <dbReference type="EMBL" id="RQP24360.1"/>
    </source>
</evidence>
<dbReference type="Pfam" id="PF00126">
    <property type="entry name" value="HTH_1"/>
    <property type="match status" value="1"/>
</dbReference>
<dbReference type="RefSeq" id="WP_124540888.1">
    <property type="nucleotide sequence ID" value="NZ_QUSW01000003.1"/>
</dbReference>
<dbReference type="InterPro" id="IPR036390">
    <property type="entry name" value="WH_DNA-bd_sf"/>
</dbReference>
<dbReference type="FunFam" id="1.10.10.10:FF:000001">
    <property type="entry name" value="LysR family transcriptional regulator"/>
    <property type="match status" value="1"/>
</dbReference>
<dbReference type="AlphaFoldDB" id="A0A3N7HQ85"/>
<dbReference type="InterPro" id="IPR036388">
    <property type="entry name" value="WH-like_DNA-bd_sf"/>
</dbReference>
<proteinExistence type="inferred from homology"/>
<dbReference type="PANTHER" id="PTHR30346:SF28">
    <property type="entry name" value="HTH-TYPE TRANSCRIPTIONAL REGULATOR CYNR"/>
    <property type="match status" value="1"/>
</dbReference>
<evidence type="ECO:0000259" key="5">
    <source>
        <dbReference type="PROSITE" id="PS50931"/>
    </source>
</evidence>
<dbReference type="GO" id="GO:0003700">
    <property type="term" value="F:DNA-binding transcription factor activity"/>
    <property type="evidence" value="ECO:0007669"/>
    <property type="project" value="InterPro"/>
</dbReference>
<dbReference type="SUPFAM" id="SSF46785">
    <property type="entry name" value="Winged helix' DNA-binding domain"/>
    <property type="match status" value="1"/>
</dbReference>
<dbReference type="SUPFAM" id="SSF53850">
    <property type="entry name" value="Periplasmic binding protein-like II"/>
    <property type="match status" value="1"/>
</dbReference>
<sequence>MRELNLDQLRTLVTVAELGSFTLAARALHLSQPAVSLHVSELEKRLDVALVVRGPRRVSPTPAGEELVQRARRLLREARDTVDSVKRRSLGIASHVRVGASTGGLSHVLPGLLRMLEAQFGDAQIELHTGRSIDLLQSLKAGDLDVAVVAGGLPVGEGISAQLWRSTPLLAVVPKAWKAPAHVTPRWLAARPFIVNEPTTHIYMQLMAWFAQAGLQPTPRLEMPYDEVTRGLISAGYGAAVMPLEAGSTPLPRDVRAVPLRPALKRTVVVCHRSDDADDALPTRVAQAIGRFDERT</sequence>
<dbReference type="Gene3D" id="1.10.10.10">
    <property type="entry name" value="Winged helix-like DNA-binding domain superfamily/Winged helix DNA-binding domain"/>
    <property type="match status" value="1"/>
</dbReference>
<reference evidence="6 7" key="1">
    <citation type="submission" date="2018-08" db="EMBL/GenBank/DDBJ databases">
        <authorList>
            <person name="Khan S.A."/>
            <person name="Jeon C.O."/>
            <person name="Chun B.H."/>
            <person name="Jeong S.E."/>
        </authorList>
    </citation>
    <scope>NUCLEOTIDE SEQUENCE [LARGE SCALE GENOMIC DNA]</scope>
    <source>
        <strain evidence="6 7">S-16</strain>
    </source>
</reference>
<comment type="caution">
    <text evidence="6">The sequence shown here is derived from an EMBL/GenBank/DDBJ whole genome shotgun (WGS) entry which is preliminary data.</text>
</comment>
<dbReference type="PROSITE" id="PS50931">
    <property type="entry name" value="HTH_LYSR"/>
    <property type="match status" value="1"/>
</dbReference>
<evidence type="ECO:0000256" key="3">
    <source>
        <dbReference type="ARBA" id="ARBA00023125"/>
    </source>
</evidence>
<name>A0A3N7HQ85_9BURK</name>
<reference evidence="6 7" key="2">
    <citation type="submission" date="2018-12" db="EMBL/GenBank/DDBJ databases">
        <title>Rhizobacter gummiphilus sp. nov., a rubber-degrading bacterium isolated from the soil of a botanical garden in Japan.</title>
        <authorList>
            <person name="Shunsuke S.S."/>
        </authorList>
    </citation>
    <scope>NUCLEOTIDE SEQUENCE [LARGE SCALE GENOMIC DNA]</scope>
    <source>
        <strain evidence="6 7">S-16</strain>
    </source>
</reference>
<dbReference type="CDD" id="cd05466">
    <property type="entry name" value="PBP2_LTTR_substrate"/>
    <property type="match status" value="1"/>
</dbReference>
<gene>
    <name evidence="6" type="ORF">DZC73_13765</name>
</gene>